<dbReference type="InterPro" id="IPR007730">
    <property type="entry name" value="SPOR-like_dom"/>
</dbReference>
<dbReference type="GO" id="GO:0042834">
    <property type="term" value="F:peptidoglycan binding"/>
    <property type="evidence" value="ECO:0007669"/>
    <property type="project" value="InterPro"/>
</dbReference>
<dbReference type="Pfam" id="PF05036">
    <property type="entry name" value="SPOR"/>
    <property type="match status" value="1"/>
</dbReference>
<name>A0A0F4R0H8_9GAMM</name>
<keyword evidence="3" id="KW-0732">Signal</keyword>
<gene>
    <name evidence="5" type="ORF">TW77_02980</name>
</gene>
<evidence type="ECO:0000259" key="4">
    <source>
        <dbReference type="PROSITE" id="PS51724"/>
    </source>
</evidence>
<keyword evidence="6" id="KW-1185">Reference proteome</keyword>
<reference evidence="5 6" key="1">
    <citation type="journal article" date="2015" name="BMC Genomics">
        <title>Genome mining reveals unlocked bioactive potential of marine Gram-negative bacteria.</title>
        <authorList>
            <person name="Machado H."/>
            <person name="Sonnenschein E.C."/>
            <person name="Melchiorsen J."/>
            <person name="Gram L."/>
        </authorList>
    </citation>
    <scope>NUCLEOTIDE SEQUENCE [LARGE SCALE GENOMIC DNA]</scope>
    <source>
        <strain evidence="5 6">S2471</strain>
    </source>
</reference>
<proteinExistence type="predicted"/>
<evidence type="ECO:0000256" key="1">
    <source>
        <dbReference type="SAM" id="Coils"/>
    </source>
</evidence>
<feature type="signal peptide" evidence="3">
    <location>
        <begin position="1"/>
        <end position="21"/>
    </location>
</feature>
<feature type="coiled-coil region" evidence="1">
    <location>
        <begin position="21"/>
        <end position="55"/>
    </location>
</feature>
<sequence length="229" mass="25541">MKLFPYLVWPLLSLLSGCASTGQDNQRLAELEQQLTALNTQVEQMKSSIAQWQQVAPQVNELLSIEQDLNLLSTQLQLALAPAQPQSEVMVAQISKPPGIVEQDSNTTKAGAEQQAANAQPSRPIPAAPKKEPVVVVEDHNKAEFAVQLAATRKQSQLKMVHRRLLQDYPALRKHPVNVEQVEVKGQRYFRLKLGAFERKEQGKALCAELKPFHPQCLLSHYTDNPVTL</sequence>
<dbReference type="OrthoDB" id="6306987at2"/>
<evidence type="ECO:0000313" key="5">
    <source>
        <dbReference type="EMBL" id="KJZ12342.1"/>
    </source>
</evidence>
<feature type="chain" id="PRO_5002476026" description="SPOR domain-containing protein" evidence="3">
    <location>
        <begin position="22"/>
        <end position="229"/>
    </location>
</feature>
<feature type="region of interest" description="Disordered" evidence="2">
    <location>
        <begin position="100"/>
        <end position="127"/>
    </location>
</feature>
<comment type="caution">
    <text evidence="5">The sequence shown here is derived from an EMBL/GenBank/DDBJ whole genome shotgun (WGS) entry which is preliminary data.</text>
</comment>
<dbReference type="InterPro" id="IPR036680">
    <property type="entry name" value="SPOR-like_sf"/>
</dbReference>
<evidence type="ECO:0000313" key="6">
    <source>
        <dbReference type="Proteomes" id="UP000033452"/>
    </source>
</evidence>
<accession>A0A0F4R0H8</accession>
<feature type="domain" description="SPOR" evidence="4">
    <location>
        <begin position="139"/>
        <end position="229"/>
    </location>
</feature>
<dbReference type="EMBL" id="JXYA01000005">
    <property type="protein sequence ID" value="KJZ12342.1"/>
    <property type="molecule type" value="Genomic_DNA"/>
</dbReference>
<dbReference type="PATRIC" id="fig|43658.5.peg.623"/>
<feature type="compositionally biased region" description="Polar residues" evidence="2">
    <location>
        <begin position="103"/>
        <end position="121"/>
    </location>
</feature>
<keyword evidence="1" id="KW-0175">Coiled coil</keyword>
<evidence type="ECO:0000256" key="3">
    <source>
        <dbReference type="SAM" id="SignalP"/>
    </source>
</evidence>
<dbReference type="PROSITE" id="PS51257">
    <property type="entry name" value="PROKAR_LIPOPROTEIN"/>
    <property type="match status" value="1"/>
</dbReference>
<protein>
    <recommendedName>
        <fullName evidence="4">SPOR domain-containing protein</fullName>
    </recommendedName>
</protein>
<dbReference type="Gene3D" id="3.30.70.1070">
    <property type="entry name" value="Sporulation related repeat"/>
    <property type="match status" value="1"/>
</dbReference>
<dbReference type="RefSeq" id="WP_046003491.1">
    <property type="nucleotide sequence ID" value="NZ_JXYA01000005.1"/>
</dbReference>
<dbReference type="PROSITE" id="PS51724">
    <property type="entry name" value="SPOR"/>
    <property type="match status" value="1"/>
</dbReference>
<dbReference type="Proteomes" id="UP000033452">
    <property type="component" value="Unassembled WGS sequence"/>
</dbReference>
<organism evidence="5 6">
    <name type="scientific">Pseudoalteromonas rubra</name>
    <dbReference type="NCBI Taxonomy" id="43658"/>
    <lineage>
        <taxon>Bacteria</taxon>
        <taxon>Pseudomonadati</taxon>
        <taxon>Pseudomonadota</taxon>
        <taxon>Gammaproteobacteria</taxon>
        <taxon>Alteromonadales</taxon>
        <taxon>Pseudoalteromonadaceae</taxon>
        <taxon>Pseudoalteromonas</taxon>
    </lineage>
</organism>
<evidence type="ECO:0000256" key="2">
    <source>
        <dbReference type="SAM" id="MobiDB-lite"/>
    </source>
</evidence>
<dbReference type="AlphaFoldDB" id="A0A0F4R0H8"/>